<keyword evidence="2" id="KW-1185">Reference proteome</keyword>
<accession>A0AAE1KMN1</accession>
<proteinExistence type="predicted"/>
<evidence type="ECO:0000313" key="2">
    <source>
        <dbReference type="Proteomes" id="UP001286313"/>
    </source>
</evidence>
<dbReference type="EMBL" id="JAWQEG010001428">
    <property type="protein sequence ID" value="KAK3879591.1"/>
    <property type="molecule type" value="Genomic_DNA"/>
</dbReference>
<organism evidence="1 2">
    <name type="scientific">Petrolisthes cinctipes</name>
    <name type="common">Flat porcelain crab</name>
    <dbReference type="NCBI Taxonomy" id="88211"/>
    <lineage>
        <taxon>Eukaryota</taxon>
        <taxon>Metazoa</taxon>
        <taxon>Ecdysozoa</taxon>
        <taxon>Arthropoda</taxon>
        <taxon>Crustacea</taxon>
        <taxon>Multicrustacea</taxon>
        <taxon>Malacostraca</taxon>
        <taxon>Eumalacostraca</taxon>
        <taxon>Eucarida</taxon>
        <taxon>Decapoda</taxon>
        <taxon>Pleocyemata</taxon>
        <taxon>Anomura</taxon>
        <taxon>Galatheoidea</taxon>
        <taxon>Porcellanidae</taxon>
        <taxon>Petrolisthes</taxon>
    </lineage>
</organism>
<reference evidence="1" key="1">
    <citation type="submission" date="2023-10" db="EMBL/GenBank/DDBJ databases">
        <title>Genome assemblies of two species of porcelain crab, Petrolisthes cinctipes and Petrolisthes manimaculis (Anomura: Porcellanidae).</title>
        <authorList>
            <person name="Angst P."/>
        </authorList>
    </citation>
    <scope>NUCLEOTIDE SEQUENCE</scope>
    <source>
        <strain evidence="1">PB745_01</strain>
        <tissue evidence="1">Gill</tissue>
    </source>
</reference>
<evidence type="ECO:0000313" key="1">
    <source>
        <dbReference type="EMBL" id="KAK3879591.1"/>
    </source>
</evidence>
<dbReference type="AlphaFoldDB" id="A0AAE1KMN1"/>
<dbReference type="Proteomes" id="UP001286313">
    <property type="component" value="Unassembled WGS sequence"/>
</dbReference>
<comment type="caution">
    <text evidence="1">The sequence shown here is derived from an EMBL/GenBank/DDBJ whole genome shotgun (WGS) entry which is preliminary data.</text>
</comment>
<name>A0AAE1KMN1_PETCI</name>
<gene>
    <name evidence="1" type="ORF">Pcinc_015847</name>
</gene>
<protein>
    <submittedName>
        <fullName evidence="1">Uncharacterized protein</fullName>
    </submittedName>
</protein>
<sequence length="97" mass="10821">MLSLCDSPQAVQFASYIGSMSSSRSTISCLTSNLRPRGDAQLLLRPQGRALTQEEFLNDVSIQEELEKTCFLFLSSSEATQQNHTKCCKRVYDHGCL</sequence>